<organism evidence="8">
    <name type="scientific">bioreactor metagenome</name>
    <dbReference type="NCBI Taxonomy" id="1076179"/>
    <lineage>
        <taxon>unclassified sequences</taxon>
        <taxon>metagenomes</taxon>
        <taxon>ecological metagenomes</taxon>
    </lineage>
</organism>
<comment type="caution">
    <text evidence="8">The sequence shown here is derived from an EMBL/GenBank/DDBJ whole genome shotgun (WGS) entry which is preliminary data.</text>
</comment>
<dbReference type="NCBIfam" id="NF008102">
    <property type="entry name" value="PRK10847.1"/>
    <property type="match status" value="1"/>
</dbReference>
<evidence type="ECO:0000256" key="2">
    <source>
        <dbReference type="ARBA" id="ARBA00022475"/>
    </source>
</evidence>
<keyword evidence="3 6" id="KW-0812">Transmembrane</keyword>
<evidence type="ECO:0000256" key="1">
    <source>
        <dbReference type="ARBA" id="ARBA00004651"/>
    </source>
</evidence>
<evidence type="ECO:0000256" key="4">
    <source>
        <dbReference type="ARBA" id="ARBA00022989"/>
    </source>
</evidence>
<proteinExistence type="predicted"/>
<evidence type="ECO:0000256" key="5">
    <source>
        <dbReference type="ARBA" id="ARBA00023136"/>
    </source>
</evidence>
<protein>
    <submittedName>
        <fullName evidence="8">Protein DedA</fullName>
    </submittedName>
</protein>
<feature type="transmembrane region" description="Helical" evidence="6">
    <location>
        <begin position="69"/>
        <end position="90"/>
    </location>
</feature>
<dbReference type="InterPro" id="IPR058127">
    <property type="entry name" value="DedA"/>
</dbReference>
<evidence type="ECO:0000313" key="8">
    <source>
        <dbReference type="EMBL" id="MPL58125.1"/>
    </source>
</evidence>
<dbReference type="EMBL" id="VSSQ01000006">
    <property type="protein sequence ID" value="MPL58125.1"/>
    <property type="molecule type" value="Genomic_DNA"/>
</dbReference>
<evidence type="ECO:0000259" key="7">
    <source>
        <dbReference type="Pfam" id="PF09335"/>
    </source>
</evidence>
<keyword evidence="2" id="KW-1003">Cell membrane</keyword>
<dbReference type="PANTHER" id="PTHR30353">
    <property type="entry name" value="INNER MEMBRANE PROTEIN DEDA-RELATED"/>
    <property type="match status" value="1"/>
</dbReference>
<evidence type="ECO:0000256" key="6">
    <source>
        <dbReference type="SAM" id="Phobius"/>
    </source>
</evidence>
<dbReference type="PANTHER" id="PTHR30353:SF0">
    <property type="entry name" value="TRANSMEMBRANE PROTEIN"/>
    <property type="match status" value="1"/>
</dbReference>
<feature type="transmembrane region" description="Helical" evidence="6">
    <location>
        <begin position="186"/>
        <end position="207"/>
    </location>
</feature>
<keyword evidence="5 6" id="KW-0472">Membrane</keyword>
<reference evidence="8" key="1">
    <citation type="submission" date="2019-08" db="EMBL/GenBank/DDBJ databases">
        <authorList>
            <person name="Kucharzyk K."/>
            <person name="Murdoch R.W."/>
            <person name="Higgins S."/>
            <person name="Loffler F."/>
        </authorList>
    </citation>
    <scope>NUCLEOTIDE SEQUENCE</scope>
</reference>
<feature type="domain" description="VTT" evidence="7">
    <location>
        <begin position="49"/>
        <end position="174"/>
    </location>
</feature>
<name>A0A644SU23_9ZZZZ</name>
<accession>A0A644SU23</accession>
<dbReference type="InterPro" id="IPR032816">
    <property type="entry name" value="VTT_dom"/>
</dbReference>
<feature type="transmembrane region" description="Helical" evidence="6">
    <location>
        <begin position="154"/>
        <end position="174"/>
    </location>
</feature>
<dbReference type="AlphaFoldDB" id="A0A644SU23"/>
<evidence type="ECO:0000256" key="3">
    <source>
        <dbReference type="ARBA" id="ARBA00022692"/>
    </source>
</evidence>
<comment type="subcellular location">
    <subcellularLocation>
        <location evidence="1">Cell membrane</location>
        <topology evidence="1">Multi-pass membrane protein</topology>
    </subcellularLocation>
</comment>
<dbReference type="GO" id="GO:0005886">
    <property type="term" value="C:plasma membrane"/>
    <property type="evidence" value="ECO:0007669"/>
    <property type="project" value="UniProtKB-SubCell"/>
</dbReference>
<feature type="transmembrane region" description="Helical" evidence="6">
    <location>
        <begin position="43"/>
        <end position="63"/>
    </location>
</feature>
<keyword evidence="4 6" id="KW-1133">Transmembrane helix</keyword>
<sequence>MDFTNQFLNIILNLDTYLAYVISAFGLWTYLILFLVIFSETGIIIVSFLPGDSLLFIIGALSAGGELNLILSIVILSLAAILGDTVNYYIGKFIGPKIFNKESSRFFNRKHLMEAHDFYEEYGGKTIILARFIPIIRAFAPFVAGIGLMPYKKFLSYNVIGGIGWVLIFTLLGYFCGNLPVVKDNFSLLVIGIIIISGLPIIIQILVKNLKNRKSKK</sequence>
<feature type="transmembrane region" description="Helical" evidence="6">
    <location>
        <begin position="17"/>
        <end position="36"/>
    </location>
</feature>
<dbReference type="Pfam" id="PF09335">
    <property type="entry name" value="VTT_dom"/>
    <property type="match status" value="1"/>
</dbReference>
<dbReference type="InterPro" id="IPR032818">
    <property type="entry name" value="DedA-like"/>
</dbReference>
<gene>
    <name evidence="8" type="primary">dedA_3</name>
    <name evidence="8" type="ORF">SDC9_03656</name>
</gene>